<gene>
    <name evidence="2" type="ORF">NCTC4824_01056</name>
</gene>
<proteinExistence type="predicted"/>
<dbReference type="EMBL" id="LS483476">
    <property type="protein sequence ID" value="SQI53713.1"/>
    <property type="molecule type" value="Genomic_DNA"/>
</dbReference>
<keyword evidence="1" id="KW-0472">Membrane</keyword>
<dbReference type="AlphaFoldDB" id="A0A2X4VRU8"/>
<dbReference type="RefSeq" id="WP_066136056.1">
    <property type="nucleotide sequence ID" value="NZ_CBCSGM010000001.1"/>
</dbReference>
<evidence type="ECO:0000313" key="3">
    <source>
        <dbReference type="Proteomes" id="UP000249134"/>
    </source>
</evidence>
<sequence>MIRLKRYVEFSVSFVLAFIMLQVVSGAILTMLYTPSFSWIEASALSSEVEFGHLSIVPTIVMSIVAFGIAYGVTKLSNKKIVG</sequence>
<keyword evidence="3" id="KW-1185">Reference proteome</keyword>
<dbReference type="GO" id="GO:0016020">
    <property type="term" value="C:membrane"/>
    <property type="evidence" value="ECO:0007669"/>
    <property type="project" value="InterPro"/>
</dbReference>
<organism evidence="2 3">
    <name type="scientific">Lederbergia lenta</name>
    <name type="common">Bacillus lentus</name>
    <dbReference type="NCBI Taxonomy" id="1467"/>
    <lineage>
        <taxon>Bacteria</taxon>
        <taxon>Bacillati</taxon>
        <taxon>Bacillota</taxon>
        <taxon>Bacilli</taxon>
        <taxon>Bacillales</taxon>
        <taxon>Bacillaceae</taxon>
        <taxon>Lederbergia</taxon>
    </lineage>
</organism>
<feature type="transmembrane region" description="Helical" evidence="1">
    <location>
        <begin position="53"/>
        <end position="73"/>
    </location>
</feature>
<reference evidence="2 3" key="1">
    <citation type="submission" date="2018-06" db="EMBL/GenBank/DDBJ databases">
        <authorList>
            <consortium name="Pathogen Informatics"/>
            <person name="Doyle S."/>
        </authorList>
    </citation>
    <scope>NUCLEOTIDE SEQUENCE [LARGE SCALE GENOMIC DNA]</scope>
    <source>
        <strain evidence="2 3">NCTC4824</strain>
    </source>
</reference>
<dbReference type="SUPFAM" id="SSF81342">
    <property type="entry name" value="Transmembrane di-heme cytochromes"/>
    <property type="match status" value="1"/>
</dbReference>
<accession>A0A2X4VRU8</accession>
<keyword evidence="1" id="KW-1133">Transmembrane helix</keyword>
<feature type="transmembrane region" description="Helical" evidence="1">
    <location>
        <begin position="12"/>
        <end position="33"/>
    </location>
</feature>
<protein>
    <submittedName>
        <fullName evidence="2">Uncharacterized protein</fullName>
    </submittedName>
</protein>
<dbReference type="GO" id="GO:0022904">
    <property type="term" value="P:respiratory electron transport chain"/>
    <property type="evidence" value="ECO:0007669"/>
    <property type="project" value="InterPro"/>
</dbReference>
<dbReference type="InterPro" id="IPR016174">
    <property type="entry name" value="Di-haem_cyt_TM"/>
</dbReference>
<dbReference type="Proteomes" id="UP000249134">
    <property type="component" value="Chromosome 1"/>
</dbReference>
<dbReference type="KEGG" id="blen:NCTC4824_01056"/>
<evidence type="ECO:0000313" key="2">
    <source>
        <dbReference type="EMBL" id="SQI53713.1"/>
    </source>
</evidence>
<evidence type="ECO:0000256" key="1">
    <source>
        <dbReference type="SAM" id="Phobius"/>
    </source>
</evidence>
<name>A0A2X4VRU8_LEDLE</name>
<keyword evidence="1" id="KW-0812">Transmembrane</keyword>